<name>G0R596_ICHMU</name>
<reference evidence="1 2" key="1">
    <citation type="submission" date="2011-07" db="EMBL/GenBank/DDBJ databases">
        <authorList>
            <person name="Coyne R."/>
            <person name="Brami D."/>
            <person name="Johnson J."/>
            <person name="Hostetler J."/>
            <person name="Hannick L."/>
            <person name="Clark T."/>
            <person name="Cassidy-Hanley D."/>
            <person name="Inman J."/>
        </authorList>
    </citation>
    <scope>NUCLEOTIDE SEQUENCE [LARGE SCALE GENOMIC DNA]</scope>
    <source>
        <strain evidence="1 2">G5</strain>
    </source>
</reference>
<protein>
    <submittedName>
        <fullName evidence="1">Uncharacterized protein</fullName>
    </submittedName>
</protein>
<organism evidence="1 2">
    <name type="scientific">Ichthyophthirius multifiliis</name>
    <name type="common">White spot disease agent</name>
    <name type="synonym">Ich</name>
    <dbReference type="NCBI Taxonomy" id="5932"/>
    <lineage>
        <taxon>Eukaryota</taxon>
        <taxon>Sar</taxon>
        <taxon>Alveolata</taxon>
        <taxon>Ciliophora</taxon>
        <taxon>Intramacronucleata</taxon>
        <taxon>Oligohymenophorea</taxon>
        <taxon>Hymenostomatida</taxon>
        <taxon>Ophryoglenina</taxon>
        <taxon>Ichthyophthirius</taxon>
    </lineage>
</organism>
<evidence type="ECO:0000313" key="1">
    <source>
        <dbReference type="EMBL" id="EGR27360.1"/>
    </source>
</evidence>
<keyword evidence="2" id="KW-1185">Reference proteome</keyword>
<dbReference type="InParanoid" id="G0R596"/>
<evidence type="ECO:0000313" key="2">
    <source>
        <dbReference type="Proteomes" id="UP000008983"/>
    </source>
</evidence>
<gene>
    <name evidence="1" type="ORF">IMG5_197170</name>
</gene>
<accession>G0R596</accession>
<proteinExistence type="predicted"/>
<dbReference type="EMBL" id="GL984364">
    <property type="protein sequence ID" value="EGR27360.1"/>
    <property type="molecule type" value="Genomic_DNA"/>
</dbReference>
<dbReference type="GeneID" id="14903423"/>
<sequence length="61" mass="7310">MIQNKLIQNQLCLIQMMLLMKMKMKILFIQAILLQFPKSVQKIQLHNKILKNIQVIQETFI</sequence>
<dbReference type="RefSeq" id="XP_004024244.1">
    <property type="nucleotide sequence ID" value="XM_004024195.1"/>
</dbReference>
<dbReference type="Proteomes" id="UP000008983">
    <property type="component" value="Unassembled WGS sequence"/>
</dbReference>
<dbReference type="AlphaFoldDB" id="G0R596"/>